<dbReference type="AlphaFoldDB" id="A0A6A6QRR0"/>
<dbReference type="InterPro" id="IPR000092">
    <property type="entry name" value="Polyprenyl_synt"/>
</dbReference>
<evidence type="ECO:0000256" key="2">
    <source>
        <dbReference type="ARBA" id="ARBA00022679"/>
    </source>
</evidence>
<dbReference type="InterPro" id="IPR008949">
    <property type="entry name" value="Isoprenoid_synthase_dom_sf"/>
</dbReference>
<dbReference type="Pfam" id="PF00348">
    <property type="entry name" value="polyprenyl_synt"/>
    <property type="match status" value="1"/>
</dbReference>
<evidence type="ECO:0000256" key="4">
    <source>
        <dbReference type="ARBA" id="ARBA00022842"/>
    </source>
</evidence>
<feature type="signal peptide" evidence="5">
    <location>
        <begin position="1"/>
        <end position="31"/>
    </location>
</feature>
<evidence type="ECO:0000313" key="6">
    <source>
        <dbReference type="EMBL" id="KAF2495091.1"/>
    </source>
</evidence>
<keyword evidence="4" id="KW-0460">Magnesium</keyword>
<dbReference type="GO" id="GO:0043386">
    <property type="term" value="P:mycotoxin biosynthetic process"/>
    <property type="evidence" value="ECO:0007669"/>
    <property type="project" value="UniProtKB-ARBA"/>
</dbReference>
<dbReference type="GO" id="GO:0046165">
    <property type="term" value="P:alcohol biosynthetic process"/>
    <property type="evidence" value="ECO:0007669"/>
    <property type="project" value="UniProtKB-ARBA"/>
</dbReference>
<evidence type="ECO:0000256" key="1">
    <source>
        <dbReference type="ARBA" id="ARBA00012382"/>
    </source>
</evidence>
<dbReference type="Gene3D" id="1.10.600.10">
    <property type="entry name" value="Farnesyl Diphosphate Synthase"/>
    <property type="match status" value="1"/>
</dbReference>
<dbReference type="GO" id="GO:0046872">
    <property type="term" value="F:metal ion binding"/>
    <property type="evidence" value="ECO:0007669"/>
    <property type="project" value="UniProtKB-KW"/>
</dbReference>
<organism evidence="6 7">
    <name type="scientific">Lophium mytilinum</name>
    <dbReference type="NCBI Taxonomy" id="390894"/>
    <lineage>
        <taxon>Eukaryota</taxon>
        <taxon>Fungi</taxon>
        <taxon>Dikarya</taxon>
        <taxon>Ascomycota</taxon>
        <taxon>Pezizomycotina</taxon>
        <taxon>Dothideomycetes</taxon>
        <taxon>Pleosporomycetidae</taxon>
        <taxon>Mytilinidiales</taxon>
        <taxon>Mytilinidiaceae</taxon>
        <taxon>Lophium</taxon>
    </lineage>
</organism>
<keyword evidence="5" id="KW-0732">Signal</keyword>
<dbReference type="OrthoDB" id="6921389at2759"/>
<evidence type="ECO:0000313" key="7">
    <source>
        <dbReference type="Proteomes" id="UP000799750"/>
    </source>
</evidence>
<dbReference type="Proteomes" id="UP000799750">
    <property type="component" value="Unassembled WGS sequence"/>
</dbReference>
<accession>A0A6A6QRR0</accession>
<dbReference type="EC" id="2.5.1.29" evidence="1"/>
<proteinExistence type="predicted"/>
<dbReference type="EMBL" id="MU004189">
    <property type="protein sequence ID" value="KAF2495091.1"/>
    <property type="molecule type" value="Genomic_DNA"/>
</dbReference>
<dbReference type="GO" id="GO:0008299">
    <property type="term" value="P:isoprenoid biosynthetic process"/>
    <property type="evidence" value="ECO:0007669"/>
    <property type="project" value="InterPro"/>
</dbReference>
<reference evidence="6" key="1">
    <citation type="journal article" date="2020" name="Stud. Mycol.">
        <title>101 Dothideomycetes genomes: a test case for predicting lifestyles and emergence of pathogens.</title>
        <authorList>
            <person name="Haridas S."/>
            <person name="Albert R."/>
            <person name="Binder M."/>
            <person name="Bloem J."/>
            <person name="Labutti K."/>
            <person name="Salamov A."/>
            <person name="Andreopoulos B."/>
            <person name="Baker S."/>
            <person name="Barry K."/>
            <person name="Bills G."/>
            <person name="Bluhm B."/>
            <person name="Cannon C."/>
            <person name="Castanera R."/>
            <person name="Culley D."/>
            <person name="Daum C."/>
            <person name="Ezra D."/>
            <person name="Gonzalez J."/>
            <person name="Henrissat B."/>
            <person name="Kuo A."/>
            <person name="Liang C."/>
            <person name="Lipzen A."/>
            <person name="Lutzoni F."/>
            <person name="Magnuson J."/>
            <person name="Mondo S."/>
            <person name="Nolan M."/>
            <person name="Ohm R."/>
            <person name="Pangilinan J."/>
            <person name="Park H.-J."/>
            <person name="Ramirez L."/>
            <person name="Alfaro M."/>
            <person name="Sun H."/>
            <person name="Tritt A."/>
            <person name="Yoshinaga Y."/>
            <person name="Zwiers L.-H."/>
            <person name="Turgeon B."/>
            <person name="Goodwin S."/>
            <person name="Spatafora J."/>
            <person name="Crous P."/>
            <person name="Grigoriev I."/>
        </authorList>
    </citation>
    <scope>NUCLEOTIDE SEQUENCE</scope>
    <source>
        <strain evidence="6">CBS 269.34</strain>
    </source>
</reference>
<dbReference type="GO" id="GO:0004311">
    <property type="term" value="F:geranylgeranyl diphosphate synthase activity"/>
    <property type="evidence" value="ECO:0007669"/>
    <property type="project" value="UniProtKB-EC"/>
</dbReference>
<dbReference type="PANTHER" id="PTHR12001">
    <property type="entry name" value="GERANYLGERANYL PYROPHOSPHATE SYNTHASE"/>
    <property type="match status" value="1"/>
</dbReference>
<gene>
    <name evidence="6" type="ORF">BU16DRAFT_561398</name>
</gene>
<evidence type="ECO:0000256" key="3">
    <source>
        <dbReference type="ARBA" id="ARBA00022723"/>
    </source>
</evidence>
<feature type="chain" id="PRO_5025689788" description="geranylgeranyl diphosphate synthase" evidence="5">
    <location>
        <begin position="32"/>
        <end position="244"/>
    </location>
</feature>
<keyword evidence="7" id="KW-1185">Reference proteome</keyword>
<dbReference type="PANTHER" id="PTHR12001:SF72">
    <property type="entry name" value="THIJ_PFPI FAMILY PROTEIN (AFU_ORTHOLOGUE AFUA_3G01210)-RELATED"/>
    <property type="match status" value="1"/>
</dbReference>
<sequence>MPGTDSISSFSLPSFLNLLSALAPFLPFTTAESTFSITEFAAFSVAHLPWCLSCKSPYADSCMCRTDLAGSVSSMLADCVSSACPDSPPDMTSAQELYGSYCASSLPTLSAQQAFAASVAVPKTIRDVYQNLRSDEYSAKKGFCEDFDEGKYSLPLIHAVRLNSSNSNMQMLRELLQRRREVEHMSEQHKHLVLEQLESAGSMAYTRETLKRLQAQVDTGVKIVESRTGRENWVLRALLQRLEV</sequence>
<protein>
    <recommendedName>
        <fullName evidence="1">geranylgeranyl diphosphate synthase</fullName>
        <ecNumber evidence="1">2.5.1.29</ecNumber>
    </recommendedName>
</protein>
<name>A0A6A6QRR0_9PEZI</name>
<keyword evidence="2" id="KW-0808">Transferase</keyword>
<dbReference type="SUPFAM" id="SSF48576">
    <property type="entry name" value="Terpenoid synthases"/>
    <property type="match status" value="1"/>
</dbReference>
<keyword evidence="3" id="KW-0479">Metal-binding</keyword>
<evidence type="ECO:0000256" key="5">
    <source>
        <dbReference type="SAM" id="SignalP"/>
    </source>
</evidence>